<dbReference type="EMBL" id="FOHU01000038">
    <property type="protein sequence ID" value="SET81200.1"/>
    <property type="molecule type" value="Genomic_DNA"/>
</dbReference>
<gene>
    <name evidence="1" type="ORF">SAMN05660297_03587</name>
</gene>
<organism evidence="1 2">
    <name type="scientific">Natronincola peptidivorans</name>
    <dbReference type="NCBI Taxonomy" id="426128"/>
    <lineage>
        <taxon>Bacteria</taxon>
        <taxon>Bacillati</taxon>
        <taxon>Bacillota</taxon>
        <taxon>Clostridia</taxon>
        <taxon>Peptostreptococcales</taxon>
        <taxon>Natronincolaceae</taxon>
        <taxon>Natronincola</taxon>
    </lineage>
</organism>
<evidence type="ECO:0000313" key="2">
    <source>
        <dbReference type="Proteomes" id="UP000199568"/>
    </source>
</evidence>
<evidence type="ECO:0000313" key="1">
    <source>
        <dbReference type="EMBL" id="SET81200.1"/>
    </source>
</evidence>
<name>A0A1I0HBN6_9FIRM</name>
<keyword evidence="2" id="KW-1185">Reference proteome</keyword>
<proteinExistence type="predicted"/>
<reference evidence="1 2" key="1">
    <citation type="submission" date="2016-10" db="EMBL/GenBank/DDBJ databases">
        <authorList>
            <person name="de Groot N.N."/>
        </authorList>
    </citation>
    <scope>NUCLEOTIDE SEQUENCE [LARGE SCALE GENOMIC DNA]</scope>
    <source>
        <strain evidence="1 2">DSM 18979</strain>
    </source>
</reference>
<sequence>MLKMKRIVSVSLGSSNRNHSVEIEVLGEKFLVERIGTDGSIKEAIALIEAQDGKVDALGMGGIDLYLWAGGKRYTIREALPLKRAAKITPILDGSGLKNTLERRVMKELQEKNIVDFNEKVTLLTCVLDRFGMAEAIAQYKGKLIIGDIVFALGLDLPIYSLRHIQLIAKLAAPLVCQLPFEMLYPTGTKQNESKVTKLQKYYQEADIIAGDYHYIKRYMPKEMKEKIIITNTVTKADIIALKEKGVSMLITTTPQFGDRSFGTNLIEALIVAVMKEGKYKSYGEVIDVLDFKPRIEYLQPQSNM</sequence>
<dbReference type="AlphaFoldDB" id="A0A1I0HBN6"/>
<accession>A0A1I0HBN6</accession>
<evidence type="ECO:0008006" key="3">
    <source>
        <dbReference type="Google" id="ProtNLM"/>
    </source>
</evidence>
<protein>
    <recommendedName>
        <fullName evidence="3">Quinate 5-dehydrogenase</fullName>
    </recommendedName>
</protein>
<dbReference type="Proteomes" id="UP000199568">
    <property type="component" value="Unassembled WGS sequence"/>
</dbReference>
<dbReference type="STRING" id="426128.SAMN05660297_03587"/>